<dbReference type="OrthoDB" id="1045822at2759"/>
<keyword evidence="3" id="KW-1185">Reference proteome</keyword>
<dbReference type="AlphaFoldDB" id="A0A7J6MN02"/>
<comment type="caution">
    <text evidence="2">The sequence shown here is derived from an EMBL/GenBank/DDBJ whole genome shotgun (WGS) entry which is preliminary data.</text>
</comment>
<evidence type="ECO:0000256" key="1">
    <source>
        <dbReference type="SAM" id="MobiDB-lite"/>
    </source>
</evidence>
<accession>A0A7J6MN02</accession>
<sequence>MSNNPGFQHTFDELYEPADGKDYNWTNGLFSGWLSNVPVCMVCVKASLCCFSCSRGYLTAKAGGNFWPSCLMNTLGCGLGDCSHNIVARRSVRHQHGIQGTIVEDYCQLACCPACSAAQELNQLGVTTDMVKSDYRNRKTMASTTPLETSAAPTPVQTAPVQDNMN</sequence>
<gene>
    <name evidence="2" type="ORF">FOL47_011203</name>
</gene>
<feature type="region of interest" description="Disordered" evidence="1">
    <location>
        <begin position="142"/>
        <end position="166"/>
    </location>
</feature>
<dbReference type="InterPro" id="IPR006461">
    <property type="entry name" value="PLAC_motif_containing"/>
</dbReference>
<reference evidence="2 3" key="1">
    <citation type="submission" date="2020-04" db="EMBL/GenBank/DDBJ databases">
        <title>Perkinsus chesapeaki whole genome sequence.</title>
        <authorList>
            <person name="Bogema D.R."/>
        </authorList>
    </citation>
    <scope>NUCLEOTIDE SEQUENCE [LARGE SCALE GENOMIC DNA]</scope>
    <source>
        <strain evidence="2">ATCC PRA-425</strain>
    </source>
</reference>
<protein>
    <submittedName>
        <fullName evidence="2">Uncharacterized protein</fullName>
    </submittedName>
</protein>
<proteinExistence type="predicted"/>
<evidence type="ECO:0000313" key="2">
    <source>
        <dbReference type="EMBL" id="KAF4672935.1"/>
    </source>
</evidence>
<dbReference type="EMBL" id="JAAPAO010000095">
    <property type="protein sequence ID" value="KAF4672935.1"/>
    <property type="molecule type" value="Genomic_DNA"/>
</dbReference>
<name>A0A7J6MN02_PERCH</name>
<organism evidence="2 3">
    <name type="scientific">Perkinsus chesapeaki</name>
    <name type="common">Clam parasite</name>
    <name type="synonym">Perkinsus andrewsi</name>
    <dbReference type="NCBI Taxonomy" id="330153"/>
    <lineage>
        <taxon>Eukaryota</taxon>
        <taxon>Sar</taxon>
        <taxon>Alveolata</taxon>
        <taxon>Perkinsozoa</taxon>
        <taxon>Perkinsea</taxon>
        <taxon>Perkinsida</taxon>
        <taxon>Perkinsidae</taxon>
        <taxon>Perkinsus</taxon>
    </lineage>
</organism>
<dbReference type="NCBIfam" id="TIGR01571">
    <property type="entry name" value="A_thal_Cys_rich"/>
    <property type="match status" value="1"/>
</dbReference>
<dbReference type="Proteomes" id="UP000591131">
    <property type="component" value="Unassembled WGS sequence"/>
</dbReference>
<evidence type="ECO:0000313" key="3">
    <source>
        <dbReference type="Proteomes" id="UP000591131"/>
    </source>
</evidence>